<protein>
    <submittedName>
        <fullName evidence="2">Aspartic protein Asp1-like</fullName>
    </submittedName>
</protein>
<accession>A0A2Z7ADY7</accession>
<evidence type="ECO:0000256" key="1">
    <source>
        <dbReference type="SAM" id="MobiDB-lite"/>
    </source>
</evidence>
<evidence type="ECO:0000313" key="3">
    <source>
        <dbReference type="Proteomes" id="UP000250235"/>
    </source>
</evidence>
<gene>
    <name evidence="2" type="ORF">F511_21179</name>
</gene>
<reference evidence="2 3" key="1">
    <citation type="journal article" date="2015" name="Proc. Natl. Acad. Sci. U.S.A.">
        <title>The resurrection genome of Boea hygrometrica: A blueprint for survival of dehydration.</title>
        <authorList>
            <person name="Xiao L."/>
            <person name="Yang G."/>
            <person name="Zhang L."/>
            <person name="Yang X."/>
            <person name="Zhao S."/>
            <person name="Ji Z."/>
            <person name="Zhou Q."/>
            <person name="Hu M."/>
            <person name="Wang Y."/>
            <person name="Chen M."/>
            <person name="Xu Y."/>
            <person name="Jin H."/>
            <person name="Xiao X."/>
            <person name="Hu G."/>
            <person name="Bao F."/>
            <person name="Hu Y."/>
            <person name="Wan P."/>
            <person name="Li L."/>
            <person name="Deng X."/>
            <person name="Kuang T."/>
            <person name="Xiang C."/>
            <person name="Zhu J.K."/>
            <person name="Oliver M.J."/>
            <person name="He Y."/>
        </authorList>
    </citation>
    <scope>NUCLEOTIDE SEQUENCE [LARGE SCALE GENOMIC DNA]</scope>
    <source>
        <strain evidence="3">cv. XS01</strain>
    </source>
</reference>
<dbReference type="EMBL" id="KV016735">
    <property type="protein sequence ID" value="KZV19257.1"/>
    <property type="molecule type" value="Genomic_DNA"/>
</dbReference>
<dbReference type="Proteomes" id="UP000250235">
    <property type="component" value="Unassembled WGS sequence"/>
</dbReference>
<keyword evidence="3" id="KW-1185">Reference proteome</keyword>
<feature type="region of interest" description="Disordered" evidence="1">
    <location>
        <begin position="236"/>
        <end position="262"/>
    </location>
</feature>
<feature type="compositionally biased region" description="Acidic residues" evidence="1">
    <location>
        <begin position="252"/>
        <end position="262"/>
    </location>
</feature>
<feature type="compositionally biased region" description="Polar residues" evidence="1">
    <location>
        <begin position="84"/>
        <end position="102"/>
    </location>
</feature>
<name>A0A2Z7ADY7_9LAMI</name>
<organism evidence="2 3">
    <name type="scientific">Dorcoceras hygrometricum</name>
    <dbReference type="NCBI Taxonomy" id="472368"/>
    <lineage>
        <taxon>Eukaryota</taxon>
        <taxon>Viridiplantae</taxon>
        <taxon>Streptophyta</taxon>
        <taxon>Embryophyta</taxon>
        <taxon>Tracheophyta</taxon>
        <taxon>Spermatophyta</taxon>
        <taxon>Magnoliopsida</taxon>
        <taxon>eudicotyledons</taxon>
        <taxon>Gunneridae</taxon>
        <taxon>Pentapetalae</taxon>
        <taxon>asterids</taxon>
        <taxon>lamiids</taxon>
        <taxon>Lamiales</taxon>
        <taxon>Gesneriaceae</taxon>
        <taxon>Didymocarpoideae</taxon>
        <taxon>Trichosporeae</taxon>
        <taxon>Loxocarpinae</taxon>
        <taxon>Dorcoceras</taxon>
    </lineage>
</organism>
<evidence type="ECO:0000313" key="2">
    <source>
        <dbReference type="EMBL" id="KZV19257.1"/>
    </source>
</evidence>
<sequence>MTWTTQQATNKPSPRGTWGQTPVRRANKQQRYSINKMQMLCMRPEEQQEATTNKGAKETQSIAQTNLQRIGGHYECRTRGSYPLTPTRSPTPGASNTPPAVAQSMNCGKVSAGSRFDDVMLYVGIEVADVSFAAGSLARIVLCFGCCRQQLDCVGYVLTDPDYVLNYTKPIIVFLTILFKRTGFRNEEDDQQQLYLSSSWRRPKLNQLEHINLADDEDQLQALKSKVNQLSIFKKKKKRRWSWNEEVQQEATVEDSADEERR</sequence>
<dbReference type="AlphaFoldDB" id="A0A2Z7ADY7"/>
<feature type="compositionally biased region" description="Polar residues" evidence="1">
    <location>
        <begin position="1"/>
        <end position="12"/>
    </location>
</feature>
<feature type="region of interest" description="Disordered" evidence="1">
    <location>
        <begin position="1"/>
        <end position="28"/>
    </location>
</feature>
<feature type="region of interest" description="Disordered" evidence="1">
    <location>
        <begin position="81"/>
        <end position="102"/>
    </location>
</feature>
<proteinExistence type="predicted"/>